<sequence length="320" mass="36981">MISKGCIYHLVRVMDVESETPSLESVSIVNEFSKISPDDLPGIPSEKEIDFGIDLLPNTQPISIPPYSTTRKQRMAPAKLKELKEQLKNLLDKVFIRPSISSWGAPVLFVRKKDGSLRMCINYRQLNKVPVMNTYPLLRIDDLFDQLQGAIYFSKIDLRLGYHQLIVKGVEIPKTAFRTRYGHYEFVVMSFGLTNALATFVDLINRVFRQYLDMFVIVFINDILIYSRSEDEHVDHLTILLQVLKDQQLLAKFSKCEFWLRFIAFLGHIVSRKGIEVDSKKMDAVKSWPRPLTTPNIRSFLGWPVTIRGLLRNFPPLLLY</sequence>
<dbReference type="Gene3D" id="3.10.10.10">
    <property type="entry name" value="HIV Type 1 Reverse Transcriptase, subunit A, domain 1"/>
    <property type="match status" value="1"/>
</dbReference>
<gene>
    <name evidence="2" type="ORF">MTR67_026642</name>
</gene>
<dbReference type="AlphaFoldDB" id="A0AAF0R3G3"/>
<reference evidence="2" key="1">
    <citation type="submission" date="2023-08" db="EMBL/GenBank/DDBJ databases">
        <title>A de novo genome assembly of Solanum verrucosum Schlechtendal, a Mexican diploid species geographically isolated from the other diploid A-genome species in potato relatives.</title>
        <authorList>
            <person name="Hosaka K."/>
        </authorList>
    </citation>
    <scope>NUCLEOTIDE SEQUENCE</scope>
    <source>
        <tissue evidence="2">Young leaves</tissue>
    </source>
</reference>
<dbReference type="Gene3D" id="3.30.70.270">
    <property type="match status" value="1"/>
</dbReference>
<dbReference type="EMBL" id="CP133617">
    <property type="protein sequence ID" value="WMV33257.1"/>
    <property type="molecule type" value="Genomic_DNA"/>
</dbReference>
<dbReference type="SUPFAM" id="SSF56672">
    <property type="entry name" value="DNA/RNA polymerases"/>
    <property type="match status" value="1"/>
</dbReference>
<dbReference type="PANTHER" id="PTHR24559">
    <property type="entry name" value="TRANSPOSON TY3-I GAG-POL POLYPROTEIN"/>
    <property type="match status" value="1"/>
</dbReference>
<proteinExistence type="predicted"/>
<keyword evidence="3" id="KW-1185">Reference proteome</keyword>
<protein>
    <recommendedName>
        <fullName evidence="1">Reverse transcriptase domain-containing protein</fullName>
    </recommendedName>
</protein>
<dbReference type="InterPro" id="IPR000477">
    <property type="entry name" value="RT_dom"/>
</dbReference>
<dbReference type="Pfam" id="PF00078">
    <property type="entry name" value="RVT_1"/>
    <property type="match status" value="1"/>
</dbReference>
<dbReference type="CDD" id="cd01647">
    <property type="entry name" value="RT_LTR"/>
    <property type="match status" value="1"/>
</dbReference>
<organism evidence="2 3">
    <name type="scientific">Solanum verrucosum</name>
    <dbReference type="NCBI Taxonomy" id="315347"/>
    <lineage>
        <taxon>Eukaryota</taxon>
        <taxon>Viridiplantae</taxon>
        <taxon>Streptophyta</taxon>
        <taxon>Embryophyta</taxon>
        <taxon>Tracheophyta</taxon>
        <taxon>Spermatophyta</taxon>
        <taxon>Magnoliopsida</taxon>
        <taxon>eudicotyledons</taxon>
        <taxon>Gunneridae</taxon>
        <taxon>Pentapetalae</taxon>
        <taxon>asterids</taxon>
        <taxon>lamiids</taxon>
        <taxon>Solanales</taxon>
        <taxon>Solanaceae</taxon>
        <taxon>Solanoideae</taxon>
        <taxon>Solaneae</taxon>
        <taxon>Solanum</taxon>
    </lineage>
</organism>
<dbReference type="Proteomes" id="UP001234989">
    <property type="component" value="Chromosome 6"/>
</dbReference>
<dbReference type="InterPro" id="IPR043502">
    <property type="entry name" value="DNA/RNA_pol_sf"/>
</dbReference>
<dbReference type="InterPro" id="IPR053134">
    <property type="entry name" value="RNA-dir_DNA_polymerase"/>
</dbReference>
<feature type="domain" description="Reverse transcriptase" evidence="1">
    <location>
        <begin position="110"/>
        <end position="269"/>
    </location>
</feature>
<accession>A0AAF0R3G3</accession>
<evidence type="ECO:0000313" key="3">
    <source>
        <dbReference type="Proteomes" id="UP001234989"/>
    </source>
</evidence>
<name>A0AAF0R3G3_SOLVR</name>
<dbReference type="PANTHER" id="PTHR24559:SF444">
    <property type="entry name" value="REVERSE TRANSCRIPTASE DOMAIN-CONTAINING PROTEIN"/>
    <property type="match status" value="1"/>
</dbReference>
<evidence type="ECO:0000259" key="1">
    <source>
        <dbReference type="Pfam" id="PF00078"/>
    </source>
</evidence>
<dbReference type="InterPro" id="IPR043128">
    <property type="entry name" value="Rev_trsase/Diguanyl_cyclase"/>
</dbReference>
<evidence type="ECO:0000313" key="2">
    <source>
        <dbReference type="EMBL" id="WMV33257.1"/>
    </source>
</evidence>